<protein>
    <submittedName>
        <fullName evidence="1">Uncharacterized protein</fullName>
    </submittedName>
</protein>
<keyword evidence="2" id="KW-1185">Reference proteome</keyword>
<evidence type="ECO:0000313" key="2">
    <source>
        <dbReference type="Proteomes" id="UP000032483"/>
    </source>
</evidence>
<dbReference type="Proteomes" id="UP000032483">
    <property type="component" value="Unassembled WGS sequence"/>
</dbReference>
<reference evidence="1" key="1">
    <citation type="submission" date="2015-02" db="EMBL/GenBank/DDBJ databases">
        <title>A novel member of the family Ruminococcaceae isolated from human feces.</title>
        <authorList>
            <person name="Shkoporov A.N."/>
            <person name="Chaplin A.V."/>
            <person name="Motuzova O.V."/>
            <person name="Kafarskaia L.I."/>
            <person name="Khokhlova E.V."/>
            <person name="Efimov B.A."/>
        </authorList>
    </citation>
    <scope>NUCLEOTIDE SEQUENCE [LARGE SCALE GENOMIC DNA]</scope>
    <source>
        <strain evidence="1">585-1</strain>
    </source>
</reference>
<evidence type="ECO:0000313" key="1">
    <source>
        <dbReference type="EMBL" id="KJF38797.1"/>
    </source>
</evidence>
<organism evidence="1 2">
    <name type="scientific">Ruthenibacterium lactatiformans</name>
    <dbReference type="NCBI Taxonomy" id="1550024"/>
    <lineage>
        <taxon>Bacteria</taxon>
        <taxon>Bacillati</taxon>
        <taxon>Bacillota</taxon>
        <taxon>Clostridia</taxon>
        <taxon>Eubacteriales</taxon>
        <taxon>Oscillospiraceae</taxon>
        <taxon>Ruthenibacterium</taxon>
    </lineage>
</organism>
<sequence length="61" mass="6838">MLINLTRWKIKYIVKLKCIRARQLEIAAAQEALRGKYPGGVLKREGESSDLGCMGKRTCDG</sequence>
<accession>A0A0D8IVV1</accession>
<dbReference type="EMBL" id="JXXK01000030">
    <property type="protein sequence ID" value="KJF38797.1"/>
    <property type="molecule type" value="Genomic_DNA"/>
</dbReference>
<comment type="caution">
    <text evidence="1">The sequence shown here is derived from an EMBL/GenBank/DDBJ whole genome shotgun (WGS) entry which is preliminary data.</text>
</comment>
<proteinExistence type="predicted"/>
<gene>
    <name evidence="1" type="ORF">TQ39_15760</name>
</gene>
<name>A0A0D8IVV1_9FIRM</name>
<dbReference type="AlphaFoldDB" id="A0A0D8IVV1"/>